<dbReference type="EMBL" id="JAQQXR010000003">
    <property type="protein sequence ID" value="MDC8758122.1"/>
    <property type="molecule type" value="Genomic_DNA"/>
</dbReference>
<dbReference type="RefSeq" id="WP_273670794.1">
    <property type="nucleotide sequence ID" value="NZ_JAQQXR010000003.1"/>
</dbReference>
<evidence type="ECO:0000256" key="1">
    <source>
        <dbReference type="ARBA" id="ARBA00008635"/>
    </source>
</evidence>
<dbReference type="InterPro" id="IPR007837">
    <property type="entry name" value="DinB"/>
</dbReference>
<name>A0ABT5JZF7_9BURK</name>
<dbReference type="SUPFAM" id="SSF109854">
    <property type="entry name" value="DinB/YfiT-like putative metalloenzymes"/>
    <property type="match status" value="1"/>
</dbReference>
<keyword evidence="4" id="KW-1185">Reference proteome</keyword>
<dbReference type="PANTHER" id="PTHR37302:SF1">
    <property type="entry name" value="PROTEIN DINB"/>
    <property type="match status" value="1"/>
</dbReference>
<evidence type="ECO:0000256" key="2">
    <source>
        <dbReference type="ARBA" id="ARBA00022723"/>
    </source>
</evidence>
<accession>A0ABT5JZF7</accession>
<evidence type="ECO:0000313" key="4">
    <source>
        <dbReference type="Proteomes" id="UP001221208"/>
    </source>
</evidence>
<dbReference type="Pfam" id="PF05163">
    <property type="entry name" value="DinB"/>
    <property type="match status" value="1"/>
</dbReference>
<proteinExistence type="inferred from homology"/>
<evidence type="ECO:0000313" key="3">
    <source>
        <dbReference type="EMBL" id="MDC8758122.1"/>
    </source>
</evidence>
<gene>
    <name evidence="3" type="ORF">OIK44_11025</name>
</gene>
<dbReference type="Proteomes" id="UP001221208">
    <property type="component" value="Unassembled WGS sequence"/>
</dbReference>
<dbReference type="Gene3D" id="1.20.120.450">
    <property type="entry name" value="dinb family like domain"/>
    <property type="match status" value="1"/>
</dbReference>
<dbReference type="PANTHER" id="PTHR37302">
    <property type="entry name" value="SLR1116 PROTEIN"/>
    <property type="match status" value="1"/>
</dbReference>
<protein>
    <submittedName>
        <fullName evidence="3">DinB family protein</fullName>
    </submittedName>
</protein>
<comment type="similarity">
    <text evidence="1">Belongs to the DinB family.</text>
</comment>
<comment type="caution">
    <text evidence="3">The sequence shown here is derived from an EMBL/GenBank/DDBJ whole genome shotgun (WGS) entry which is preliminary data.</text>
</comment>
<reference evidence="3 4" key="1">
    <citation type="submission" date="2022-10" db="EMBL/GenBank/DDBJ databases">
        <title>Janthinobacterium sp. hw3 Genome sequencing.</title>
        <authorList>
            <person name="Park S."/>
        </authorList>
    </citation>
    <scope>NUCLEOTIDE SEQUENCE [LARGE SCALE GENOMIC DNA]</scope>
    <source>
        <strain evidence="4">hw3</strain>
    </source>
</reference>
<sequence>MAEYNQWMNARLYAAARTLPDAELAADRKAFFGSLFGTLNHLAAGDTIWLQRFAQHPAHFAALDAVRALAPPAGLSQMLFPDFDALAQYRQWLDGVIIAWAGTLTEADLDHVLRYQNTRGDPFGRNFFSLLMHFFNHQTHHRGQATTLLSQAGVAIGDTDLLALIPNVAP</sequence>
<keyword evidence="2" id="KW-0479">Metal-binding</keyword>
<organism evidence="3 4">
    <name type="scientific">Janthinobacterium fluminis</name>
    <dbReference type="NCBI Taxonomy" id="2987524"/>
    <lineage>
        <taxon>Bacteria</taxon>
        <taxon>Pseudomonadati</taxon>
        <taxon>Pseudomonadota</taxon>
        <taxon>Betaproteobacteria</taxon>
        <taxon>Burkholderiales</taxon>
        <taxon>Oxalobacteraceae</taxon>
        <taxon>Janthinobacterium</taxon>
    </lineage>
</organism>
<dbReference type="InterPro" id="IPR034660">
    <property type="entry name" value="DinB/YfiT-like"/>
</dbReference>